<evidence type="ECO:0000313" key="3">
    <source>
        <dbReference type="Proteomes" id="UP000253742"/>
    </source>
</evidence>
<gene>
    <name evidence="2" type="ORF">DVZ84_18540</name>
</gene>
<feature type="transmembrane region" description="Helical" evidence="1">
    <location>
        <begin position="6"/>
        <end position="25"/>
    </location>
</feature>
<keyword evidence="1" id="KW-0472">Membrane</keyword>
<accession>A0A369V3P4</accession>
<protein>
    <submittedName>
        <fullName evidence="2">Uncharacterized protein</fullName>
    </submittedName>
</protein>
<keyword evidence="1" id="KW-1133">Transmembrane helix</keyword>
<evidence type="ECO:0000256" key="1">
    <source>
        <dbReference type="SAM" id="Phobius"/>
    </source>
</evidence>
<sequence>MSLPVCVFAVLVSDLILTCMLLRWLPRRRDRWIPMVTLPVVAALAVILRFGVQVPWLVAFAVCAGFLCGIVLALLPFRGWVSSWTLPVSGEARLLWSEVVLVLLGSLTPLSTKRTDAAQRKAFADRDVVRERGRFPTLLGVALFGLPTLCAVGAGWAAG</sequence>
<dbReference type="EMBL" id="QQBH01000011">
    <property type="protein sequence ID" value="RDD87622.1"/>
    <property type="molecule type" value="Genomic_DNA"/>
</dbReference>
<dbReference type="Proteomes" id="UP000253742">
    <property type="component" value="Unassembled WGS sequence"/>
</dbReference>
<organism evidence="2 3">
    <name type="scientific">Streptomyces parvulus</name>
    <dbReference type="NCBI Taxonomy" id="146923"/>
    <lineage>
        <taxon>Bacteria</taxon>
        <taxon>Bacillati</taxon>
        <taxon>Actinomycetota</taxon>
        <taxon>Actinomycetes</taxon>
        <taxon>Kitasatosporales</taxon>
        <taxon>Streptomycetaceae</taxon>
        <taxon>Streptomyces</taxon>
    </lineage>
</organism>
<feature type="transmembrane region" description="Helical" evidence="1">
    <location>
        <begin position="56"/>
        <end position="77"/>
    </location>
</feature>
<evidence type="ECO:0000313" key="2">
    <source>
        <dbReference type="EMBL" id="RDD87622.1"/>
    </source>
</evidence>
<name>A0A369V3P4_9ACTN</name>
<feature type="transmembrane region" description="Helical" evidence="1">
    <location>
        <begin position="32"/>
        <end position="50"/>
    </location>
</feature>
<feature type="transmembrane region" description="Helical" evidence="1">
    <location>
        <begin position="135"/>
        <end position="158"/>
    </location>
</feature>
<keyword evidence="1" id="KW-0812">Transmembrane</keyword>
<proteinExistence type="predicted"/>
<comment type="caution">
    <text evidence="2">The sequence shown here is derived from an EMBL/GenBank/DDBJ whole genome shotgun (WGS) entry which is preliminary data.</text>
</comment>
<reference evidence="2 3" key="1">
    <citation type="submission" date="2018-07" db="EMBL/GenBank/DDBJ databases">
        <title>Genome guided investigation of antibiotics producing actinomycetales strain isolated from a Macau mangrove ecosystem.</title>
        <authorList>
            <person name="Hu D."/>
        </authorList>
    </citation>
    <scope>NUCLEOTIDE SEQUENCE [LARGE SCALE GENOMIC DNA]</scope>
    <source>
        <strain evidence="2 3">2297</strain>
    </source>
</reference>
<dbReference type="AlphaFoldDB" id="A0A369V3P4"/>